<dbReference type="AlphaFoldDB" id="A0AAV4SZH5"/>
<gene>
    <name evidence="1" type="ORF">CEXT_197521</name>
</gene>
<name>A0AAV4SZH5_CAEEX</name>
<keyword evidence="2" id="KW-1185">Reference proteome</keyword>
<organism evidence="1 2">
    <name type="scientific">Caerostris extrusa</name>
    <name type="common">Bark spider</name>
    <name type="synonym">Caerostris bankana</name>
    <dbReference type="NCBI Taxonomy" id="172846"/>
    <lineage>
        <taxon>Eukaryota</taxon>
        <taxon>Metazoa</taxon>
        <taxon>Ecdysozoa</taxon>
        <taxon>Arthropoda</taxon>
        <taxon>Chelicerata</taxon>
        <taxon>Arachnida</taxon>
        <taxon>Araneae</taxon>
        <taxon>Araneomorphae</taxon>
        <taxon>Entelegynae</taxon>
        <taxon>Araneoidea</taxon>
        <taxon>Araneidae</taxon>
        <taxon>Caerostris</taxon>
    </lineage>
</organism>
<evidence type="ECO:0000313" key="2">
    <source>
        <dbReference type="Proteomes" id="UP001054945"/>
    </source>
</evidence>
<reference evidence="1 2" key="1">
    <citation type="submission" date="2021-06" db="EMBL/GenBank/DDBJ databases">
        <title>Caerostris extrusa draft genome.</title>
        <authorList>
            <person name="Kono N."/>
            <person name="Arakawa K."/>
        </authorList>
    </citation>
    <scope>NUCLEOTIDE SEQUENCE [LARGE SCALE GENOMIC DNA]</scope>
</reference>
<evidence type="ECO:0000313" key="1">
    <source>
        <dbReference type="EMBL" id="GIY39848.1"/>
    </source>
</evidence>
<sequence>MGCIDSLPSDVAKLIARDSEEEALNYVHVKEMPLEIFTIDGEKFRQQFRQHRKAPSISRNQKPFLQTTGLNRSHQMNWLIDLDAYCSIRSTSPSFKQTFNPMEGISKSYNPKRVRHLIG</sequence>
<accession>A0AAV4SZH5</accession>
<dbReference type="Proteomes" id="UP001054945">
    <property type="component" value="Unassembled WGS sequence"/>
</dbReference>
<dbReference type="EMBL" id="BPLR01010518">
    <property type="protein sequence ID" value="GIY39848.1"/>
    <property type="molecule type" value="Genomic_DNA"/>
</dbReference>
<protein>
    <submittedName>
        <fullName evidence="1">Uncharacterized protein</fullName>
    </submittedName>
</protein>
<proteinExistence type="predicted"/>
<comment type="caution">
    <text evidence="1">The sequence shown here is derived from an EMBL/GenBank/DDBJ whole genome shotgun (WGS) entry which is preliminary data.</text>
</comment>